<dbReference type="EMBL" id="CM042031">
    <property type="protein sequence ID" value="KAI3784043.1"/>
    <property type="molecule type" value="Genomic_DNA"/>
</dbReference>
<proteinExistence type="predicted"/>
<name>A0ACB9GKK3_9ASTR</name>
<evidence type="ECO:0000313" key="2">
    <source>
        <dbReference type="Proteomes" id="UP001056120"/>
    </source>
</evidence>
<reference evidence="2" key="1">
    <citation type="journal article" date="2022" name="Mol. Ecol. Resour.">
        <title>The genomes of chicory, endive, great burdock and yacon provide insights into Asteraceae palaeo-polyploidization history and plant inulin production.</title>
        <authorList>
            <person name="Fan W."/>
            <person name="Wang S."/>
            <person name="Wang H."/>
            <person name="Wang A."/>
            <person name="Jiang F."/>
            <person name="Liu H."/>
            <person name="Zhao H."/>
            <person name="Xu D."/>
            <person name="Zhang Y."/>
        </authorList>
    </citation>
    <scope>NUCLEOTIDE SEQUENCE [LARGE SCALE GENOMIC DNA]</scope>
    <source>
        <strain evidence="2">cv. Yunnan</strain>
    </source>
</reference>
<dbReference type="Proteomes" id="UP001056120">
    <property type="component" value="Linkage Group LG14"/>
</dbReference>
<gene>
    <name evidence="1" type="ORF">L1987_43135</name>
</gene>
<protein>
    <submittedName>
        <fullName evidence="1">Uncharacterized protein</fullName>
    </submittedName>
</protein>
<organism evidence="1 2">
    <name type="scientific">Smallanthus sonchifolius</name>
    <dbReference type="NCBI Taxonomy" id="185202"/>
    <lineage>
        <taxon>Eukaryota</taxon>
        <taxon>Viridiplantae</taxon>
        <taxon>Streptophyta</taxon>
        <taxon>Embryophyta</taxon>
        <taxon>Tracheophyta</taxon>
        <taxon>Spermatophyta</taxon>
        <taxon>Magnoliopsida</taxon>
        <taxon>eudicotyledons</taxon>
        <taxon>Gunneridae</taxon>
        <taxon>Pentapetalae</taxon>
        <taxon>asterids</taxon>
        <taxon>campanulids</taxon>
        <taxon>Asterales</taxon>
        <taxon>Asteraceae</taxon>
        <taxon>Asteroideae</taxon>
        <taxon>Heliantheae alliance</taxon>
        <taxon>Millerieae</taxon>
        <taxon>Smallanthus</taxon>
    </lineage>
</organism>
<sequence length="153" mass="16462">MDLAKRNPIPYPLPASKTGGLIGKGGAIIRQFCEETGAKIRIDESIPGSEERAILILAAESSPKNKDVVNNNEDCNNEESGSSNCEESPAQKALVRVIEMILKVNEERSKSSKEESENDEDNSDDGSRGIPQGPVLCRLLAASHQIECVLGSL</sequence>
<evidence type="ECO:0000313" key="1">
    <source>
        <dbReference type="EMBL" id="KAI3784043.1"/>
    </source>
</evidence>
<comment type="caution">
    <text evidence="1">The sequence shown here is derived from an EMBL/GenBank/DDBJ whole genome shotgun (WGS) entry which is preliminary data.</text>
</comment>
<keyword evidence="2" id="KW-1185">Reference proteome</keyword>
<reference evidence="1 2" key="2">
    <citation type="journal article" date="2022" name="Mol. Ecol. Resour.">
        <title>The genomes of chicory, endive, great burdock and yacon provide insights into Asteraceae paleo-polyploidization history and plant inulin production.</title>
        <authorList>
            <person name="Fan W."/>
            <person name="Wang S."/>
            <person name="Wang H."/>
            <person name="Wang A."/>
            <person name="Jiang F."/>
            <person name="Liu H."/>
            <person name="Zhao H."/>
            <person name="Xu D."/>
            <person name="Zhang Y."/>
        </authorList>
    </citation>
    <scope>NUCLEOTIDE SEQUENCE [LARGE SCALE GENOMIC DNA]</scope>
    <source>
        <strain evidence="2">cv. Yunnan</strain>
        <tissue evidence="1">Leaves</tissue>
    </source>
</reference>
<accession>A0ACB9GKK3</accession>